<dbReference type="PANTHER" id="PTHR17490:SF18">
    <property type="entry name" value="THREONYLCARBAMOYL-AMP SYNTHASE"/>
    <property type="match status" value="1"/>
</dbReference>
<evidence type="ECO:0000256" key="7">
    <source>
        <dbReference type="ARBA" id="ARBA00022840"/>
    </source>
</evidence>
<evidence type="ECO:0000256" key="6">
    <source>
        <dbReference type="ARBA" id="ARBA00022741"/>
    </source>
</evidence>
<dbReference type="FunFam" id="3.90.870.10:FF:000004">
    <property type="entry name" value="Threonylcarbamoyl-AMP synthase"/>
    <property type="match status" value="1"/>
</dbReference>
<dbReference type="InterPro" id="IPR006070">
    <property type="entry name" value="Sua5-like_dom"/>
</dbReference>
<evidence type="ECO:0000256" key="8">
    <source>
        <dbReference type="ARBA" id="ARBA00048366"/>
    </source>
</evidence>
<dbReference type="PROSITE" id="PS51163">
    <property type="entry name" value="YRDC"/>
    <property type="match status" value="1"/>
</dbReference>
<evidence type="ECO:0000256" key="5">
    <source>
        <dbReference type="ARBA" id="ARBA00022695"/>
    </source>
</evidence>
<evidence type="ECO:0000256" key="3">
    <source>
        <dbReference type="ARBA" id="ARBA00022679"/>
    </source>
</evidence>
<evidence type="ECO:0000256" key="1">
    <source>
        <dbReference type="ARBA" id="ARBA00004496"/>
    </source>
</evidence>
<dbReference type="GO" id="GO:0005737">
    <property type="term" value="C:cytoplasm"/>
    <property type="evidence" value="ECO:0007669"/>
    <property type="project" value="UniProtKB-SubCell"/>
</dbReference>
<reference evidence="12" key="1">
    <citation type="submission" date="2017-08" db="EMBL/GenBank/DDBJ databases">
        <title>A dynamic microbial community with high functional redundancy inhabits the cold, oxic subseafloor aquifer.</title>
        <authorList>
            <person name="Tully B.J."/>
            <person name="Wheat C.G."/>
            <person name="Glazer B.T."/>
            <person name="Huber J.A."/>
        </authorList>
    </citation>
    <scope>NUCLEOTIDE SEQUENCE [LARGE SCALE GENOMIC DNA]</scope>
</reference>
<gene>
    <name evidence="9" type="primary">tsaC</name>
    <name evidence="11" type="ORF">COA96_02420</name>
</gene>
<protein>
    <recommendedName>
        <fullName evidence="9">Threonylcarbamoyl-AMP synthase</fullName>
        <shortName evidence="9">TC-AMP synthase</shortName>
        <ecNumber evidence="9">2.7.7.87</ecNumber>
    </recommendedName>
    <alternativeName>
        <fullName evidence="9">L-threonylcarbamoyladenylate synthase</fullName>
    </alternativeName>
    <alternativeName>
        <fullName evidence="9">t(6)A37 threonylcarbamoyladenosine biosynthesis protein TsaC</fullName>
    </alternativeName>
    <alternativeName>
        <fullName evidence="9">tRNA threonylcarbamoyladenosine biosynthesis protein TsaC</fullName>
    </alternativeName>
</protein>
<keyword evidence="6 9" id="KW-0547">Nucleotide-binding</keyword>
<comment type="subcellular location">
    <subcellularLocation>
        <location evidence="1 9">Cytoplasm</location>
    </subcellularLocation>
</comment>
<dbReference type="Gene3D" id="3.90.870.10">
    <property type="entry name" value="DHBP synthase"/>
    <property type="match status" value="1"/>
</dbReference>
<keyword evidence="5 9" id="KW-0548">Nucleotidyltransferase</keyword>
<evidence type="ECO:0000313" key="11">
    <source>
        <dbReference type="EMBL" id="PCJ27724.1"/>
    </source>
</evidence>
<dbReference type="GO" id="GO:0002949">
    <property type="term" value="P:tRNA threonylcarbamoyladenosine modification"/>
    <property type="evidence" value="ECO:0007669"/>
    <property type="project" value="UniProtKB-UniRule"/>
</dbReference>
<comment type="function">
    <text evidence="9">Required for the formation of a threonylcarbamoyl group on adenosine at position 37 (t(6)A37) in tRNAs that read codons beginning with adenine. Catalyzes the conversion of L-threonine, HCO(3)(-)/CO(2) and ATP to give threonylcarbamoyl-AMP (TC-AMP) as the acyladenylate intermediate, with the release of diphosphate.</text>
</comment>
<comment type="similarity">
    <text evidence="9">Belongs to the SUA5 family. TsaC subfamily.</text>
</comment>
<accession>A0A2A5B806</accession>
<dbReference type="HAMAP" id="MF_01852">
    <property type="entry name" value="TsaC"/>
    <property type="match status" value="1"/>
</dbReference>
<dbReference type="GO" id="GO:0006450">
    <property type="term" value="P:regulation of translational fidelity"/>
    <property type="evidence" value="ECO:0007669"/>
    <property type="project" value="TreeGrafter"/>
</dbReference>
<evidence type="ECO:0000256" key="2">
    <source>
        <dbReference type="ARBA" id="ARBA00022490"/>
    </source>
</evidence>
<keyword evidence="7 9" id="KW-0067">ATP-binding</keyword>
<comment type="caution">
    <text evidence="11">The sequence shown here is derived from an EMBL/GenBank/DDBJ whole genome shotgun (WGS) entry which is preliminary data.</text>
</comment>
<dbReference type="Pfam" id="PF01300">
    <property type="entry name" value="Sua5_yciO_yrdC"/>
    <property type="match status" value="1"/>
</dbReference>
<dbReference type="Proteomes" id="UP000218327">
    <property type="component" value="Unassembled WGS sequence"/>
</dbReference>
<dbReference type="EC" id="2.7.7.87" evidence="9"/>
<feature type="domain" description="YrdC-like" evidence="10">
    <location>
        <begin position="3"/>
        <end position="185"/>
    </location>
</feature>
<dbReference type="PANTHER" id="PTHR17490">
    <property type="entry name" value="SUA5"/>
    <property type="match status" value="1"/>
</dbReference>
<dbReference type="AlphaFoldDB" id="A0A2A5B806"/>
<dbReference type="InterPro" id="IPR050156">
    <property type="entry name" value="TC-AMP_synthase_SUA5"/>
</dbReference>
<evidence type="ECO:0000313" key="12">
    <source>
        <dbReference type="Proteomes" id="UP000218327"/>
    </source>
</evidence>
<dbReference type="SUPFAM" id="SSF55821">
    <property type="entry name" value="YrdC/RibB"/>
    <property type="match status" value="1"/>
</dbReference>
<dbReference type="GO" id="GO:0005524">
    <property type="term" value="F:ATP binding"/>
    <property type="evidence" value="ECO:0007669"/>
    <property type="project" value="UniProtKB-UniRule"/>
</dbReference>
<dbReference type="EMBL" id="NVVJ01000005">
    <property type="protein sequence ID" value="PCJ27724.1"/>
    <property type="molecule type" value="Genomic_DNA"/>
</dbReference>
<dbReference type="InterPro" id="IPR023535">
    <property type="entry name" value="TC-AMP_synthase"/>
</dbReference>
<comment type="catalytic activity">
    <reaction evidence="8 9">
        <text>L-threonine + hydrogencarbonate + ATP = L-threonylcarbamoyladenylate + diphosphate + H2O</text>
        <dbReference type="Rhea" id="RHEA:36407"/>
        <dbReference type="ChEBI" id="CHEBI:15377"/>
        <dbReference type="ChEBI" id="CHEBI:17544"/>
        <dbReference type="ChEBI" id="CHEBI:30616"/>
        <dbReference type="ChEBI" id="CHEBI:33019"/>
        <dbReference type="ChEBI" id="CHEBI:57926"/>
        <dbReference type="ChEBI" id="CHEBI:73682"/>
        <dbReference type="EC" id="2.7.7.87"/>
    </reaction>
</comment>
<organism evidence="11 12">
    <name type="scientific">SAR86 cluster bacterium</name>
    <dbReference type="NCBI Taxonomy" id="2030880"/>
    <lineage>
        <taxon>Bacteria</taxon>
        <taxon>Pseudomonadati</taxon>
        <taxon>Pseudomonadota</taxon>
        <taxon>Gammaproteobacteria</taxon>
        <taxon>SAR86 cluster</taxon>
    </lineage>
</organism>
<keyword evidence="2 9" id="KW-0963">Cytoplasm</keyword>
<keyword evidence="4 9" id="KW-0819">tRNA processing</keyword>
<dbReference type="GO" id="GO:0003725">
    <property type="term" value="F:double-stranded RNA binding"/>
    <property type="evidence" value="ECO:0007669"/>
    <property type="project" value="InterPro"/>
</dbReference>
<proteinExistence type="inferred from homology"/>
<dbReference type="GO" id="GO:0061710">
    <property type="term" value="F:L-threonylcarbamoyladenylate synthase"/>
    <property type="evidence" value="ECO:0007669"/>
    <property type="project" value="UniProtKB-EC"/>
</dbReference>
<evidence type="ECO:0000259" key="10">
    <source>
        <dbReference type="PROSITE" id="PS51163"/>
    </source>
</evidence>
<sequence>MNELKLHLACDYLKQGKVIAYPTEAVWGLGCDPDNRAAVMRILRLKDREVEKGLILVAANMGQLAPLLQELNQNQLDKLQNSWPGPITWVIPDPKELIPAWIKGDHKSVAVRVSAHPVIRQLCLEFNGPIVSTSANKAGQPEIISRSILEEQFASSIDYIVAGELGGQSQVSEIRDIASGKVFRQ</sequence>
<evidence type="ECO:0000256" key="4">
    <source>
        <dbReference type="ARBA" id="ARBA00022694"/>
    </source>
</evidence>
<name>A0A2A5B806_9GAMM</name>
<dbReference type="InterPro" id="IPR017945">
    <property type="entry name" value="DHBP_synth_RibB-like_a/b_dom"/>
</dbReference>
<keyword evidence="3 9" id="KW-0808">Transferase</keyword>
<dbReference type="GO" id="GO:0000049">
    <property type="term" value="F:tRNA binding"/>
    <property type="evidence" value="ECO:0007669"/>
    <property type="project" value="TreeGrafter"/>
</dbReference>
<evidence type="ECO:0000256" key="9">
    <source>
        <dbReference type="HAMAP-Rule" id="MF_01852"/>
    </source>
</evidence>